<name>A0A6J5Q2B5_9CAUD</name>
<gene>
    <name evidence="1" type="ORF">UFOVP972_275</name>
</gene>
<reference evidence="1" key="1">
    <citation type="submission" date="2020-05" db="EMBL/GenBank/DDBJ databases">
        <authorList>
            <person name="Chiriac C."/>
            <person name="Salcher M."/>
            <person name="Ghai R."/>
            <person name="Kavagutti S V."/>
        </authorList>
    </citation>
    <scope>NUCLEOTIDE SEQUENCE</scope>
</reference>
<sequence>MLRKLLGPKLSKRELAIIRECCRQVDSSMEKADLQVSLDPEIKEIQQDIKNIIKKLEPTI</sequence>
<organism evidence="1">
    <name type="scientific">uncultured Caudovirales phage</name>
    <dbReference type="NCBI Taxonomy" id="2100421"/>
    <lineage>
        <taxon>Viruses</taxon>
        <taxon>Duplodnaviria</taxon>
        <taxon>Heunggongvirae</taxon>
        <taxon>Uroviricota</taxon>
        <taxon>Caudoviricetes</taxon>
        <taxon>Peduoviridae</taxon>
        <taxon>Maltschvirus</taxon>
        <taxon>Maltschvirus maltsch</taxon>
    </lineage>
</organism>
<proteinExistence type="predicted"/>
<dbReference type="EMBL" id="LR796923">
    <property type="protein sequence ID" value="CAB4175608.1"/>
    <property type="molecule type" value="Genomic_DNA"/>
</dbReference>
<evidence type="ECO:0000313" key="1">
    <source>
        <dbReference type="EMBL" id="CAB4175608.1"/>
    </source>
</evidence>
<accession>A0A6J5Q2B5</accession>
<protein>
    <submittedName>
        <fullName evidence="1">Uncharacterized protein</fullName>
    </submittedName>
</protein>